<feature type="binding site" evidence="14">
    <location>
        <position position="38"/>
    </location>
    <ligand>
        <name>ATP</name>
        <dbReference type="ChEBI" id="CHEBI:30616"/>
    </ligand>
</feature>
<dbReference type="GO" id="GO:0080090">
    <property type="term" value="P:regulation of primary metabolic process"/>
    <property type="evidence" value="ECO:0007669"/>
    <property type="project" value="UniProtKB-ARBA"/>
</dbReference>
<sequence>VDGTPFGRYRLIDLLGRGGMGEVWRAHDTSTNRTVAIKLLPAHLAQDHTFVQRFRREAELAAQLNSPHVVPIHDYGEIDGRLFVNMRLIEGRDLQEVLSDGPLQPDRAVRIVEQVARALNAAHKRGLVHRDVKPSNILLDEDDFAYLIDFGIARGADQTRMTGTGGVIGSWPYMSPERLRAGQVDARSDVYALACVLYECLTGATPFPGDNTEQQITAHFMEPPPRPSIADPNVPAELDSVVATGMAKDPDQRYATTVELASAAQNAVTAPIAQPTENLRAPAAFVATPAAPKMPATEAADLSLAATQQGPVVGPPPDMTKNGRSWWPPRGRPGLIAAIIVAVVVLVSGVVIYQLQPSGSAQSATSSTPAAMPPPPPPPPPKPVEEAALDGLLLSPAEINAAMGATGMTVEQPWKTLADVGLDNPSSPPECLPLGGAGEAPVYNGSGFAALRGQTLQEPQHFTHAVDQFVLLFPSAAAAAAFYSTSTQGWQACANRSYHDNVHNVEMNTGPVSTANGMLSNSETNPRTKGWTCQRALTARNNVVVDVAACGHNTTDQGVSIAAQIAAKVPTSP</sequence>
<dbReference type="GO" id="GO:0005524">
    <property type="term" value="F:ATP binding"/>
    <property type="evidence" value="ECO:0007669"/>
    <property type="project" value="UniProtKB-UniRule"/>
</dbReference>
<dbReference type="InterPro" id="IPR011009">
    <property type="entry name" value="Kinase-like_dom_sf"/>
</dbReference>
<dbReference type="Gene3D" id="3.40.1000.70">
    <property type="entry name" value="PknH-like extracellular domain"/>
    <property type="match status" value="1"/>
</dbReference>
<evidence type="ECO:0000256" key="13">
    <source>
        <dbReference type="ARBA" id="ARBA00048679"/>
    </source>
</evidence>
<evidence type="ECO:0000256" key="1">
    <source>
        <dbReference type="ARBA" id="ARBA00004162"/>
    </source>
</evidence>
<evidence type="ECO:0000256" key="4">
    <source>
        <dbReference type="ARBA" id="ARBA00022527"/>
    </source>
</evidence>
<dbReference type="InterPro" id="IPR038232">
    <property type="entry name" value="PknH-like_Extracell_sf"/>
</dbReference>
<feature type="domain" description="Protein kinase" evidence="16">
    <location>
        <begin position="9"/>
        <end position="268"/>
    </location>
</feature>
<dbReference type="STRING" id="1841860.GCA_900157375_03726"/>
<name>A0A2U3NWM9_9MYCO</name>
<dbReference type="SUPFAM" id="SSF56112">
    <property type="entry name" value="Protein kinase-like (PK-like)"/>
    <property type="match status" value="1"/>
</dbReference>
<gene>
    <name evidence="17" type="ORF">MRAB57_3724</name>
</gene>
<reference evidence="17 18" key="1">
    <citation type="submission" date="2017-01" db="EMBL/GenBank/DDBJ databases">
        <authorList>
            <consortium name="Urmite Genomes"/>
        </authorList>
    </citation>
    <scope>NUCLEOTIDE SEQUENCE [LARGE SCALE GENOMIC DNA]</scope>
    <source>
        <strain evidence="17 18">AB57</strain>
    </source>
</reference>
<evidence type="ECO:0000259" key="16">
    <source>
        <dbReference type="PROSITE" id="PS50011"/>
    </source>
</evidence>
<feature type="non-terminal residue" evidence="17">
    <location>
        <position position="1"/>
    </location>
</feature>
<keyword evidence="11" id="KW-0472">Membrane</keyword>
<keyword evidence="5" id="KW-0808">Transferase</keyword>
<dbReference type="GO" id="GO:0005886">
    <property type="term" value="C:plasma membrane"/>
    <property type="evidence" value="ECO:0007669"/>
    <property type="project" value="UniProtKB-SubCell"/>
</dbReference>
<evidence type="ECO:0000256" key="14">
    <source>
        <dbReference type="PROSITE-ProRule" id="PRU10141"/>
    </source>
</evidence>
<organism evidence="17 18">
    <name type="scientific">Mycobacterium rhizamassiliense</name>
    <dbReference type="NCBI Taxonomy" id="1841860"/>
    <lineage>
        <taxon>Bacteria</taxon>
        <taxon>Bacillati</taxon>
        <taxon>Actinomycetota</taxon>
        <taxon>Actinomycetes</taxon>
        <taxon>Mycobacteriales</taxon>
        <taxon>Mycobacteriaceae</taxon>
        <taxon>Mycobacterium</taxon>
    </lineage>
</organism>
<feature type="region of interest" description="Disordered" evidence="15">
    <location>
        <begin position="360"/>
        <end position="385"/>
    </location>
</feature>
<evidence type="ECO:0000256" key="7">
    <source>
        <dbReference type="ARBA" id="ARBA00022741"/>
    </source>
</evidence>
<accession>A0A2U3NWM9</accession>
<dbReference type="SMART" id="SM00220">
    <property type="entry name" value="S_TKc"/>
    <property type="match status" value="1"/>
</dbReference>
<proteinExistence type="predicted"/>
<evidence type="ECO:0000256" key="6">
    <source>
        <dbReference type="ARBA" id="ARBA00022692"/>
    </source>
</evidence>
<dbReference type="PANTHER" id="PTHR43289:SF6">
    <property type="entry name" value="SERINE_THREONINE-PROTEIN KINASE NEKL-3"/>
    <property type="match status" value="1"/>
</dbReference>
<dbReference type="InterPro" id="IPR017441">
    <property type="entry name" value="Protein_kinase_ATP_BS"/>
</dbReference>
<dbReference type="Pfam" id="PF14032">
    <property type="entry name" value="PknH_C"/>
    <property type="match status" value="1"/>
</dbReference>
<evidence type="ECO:0000256" key="8">
    <source>
        <dbReference type="ARBA" id="ARBA00022777"/>
    </source>
</evidence>
<dbReference type="CDD" id="cd14014">
    <property type="entry name" value="STKc_PknB_like"/>
    <property type="match status" value="1"/>
</dbReference>
<feature type="compositionally biased region" description="Pro residues" evidence="15">
    <location>
        <begin position="371"/>
        <end position="382"/>
    </location>
</feature>
<dbReference type="FunFam" id="3.30.200.20:FF:000348">
    <property type="entry name" value="Serine/threonine protein kinase"/>
    <property type="match status" value="1"/>
</dbReference>
<dbReference type="PANTHER" id="PTHR43289">
    <property type="entry name" value="MITOGEN-ACTIVATED PROTEIN KINASE KINASE KINASE 20-RELATED"/>
    <property type="match status" value="1"/>
</dbReference>
<dbReference type="EC" id="2.7.11.1" evidence="2"/>
<dbReference type="PROSITE" id="PS00108">
    <property type="entry name" value="PROTEIN_KINASE_ST"/>
    <property type="match status" value="1"/>
</dbReference>
<dbReference type="InterPro" id="IPR008271">
    <property type="entry name" value="Ser/Thr_kinase_AS"/>
</dbReference>
<keyword evidence="7 14" id="KW-0547">Nucleotide-binding</keyword>
<comment type="catalytic activity">
    <reaction evidence="13">
        <text>L-seryl-[protein] + ATP = O-phospho-L-seryl-[protein] + ADP + H(+)</text>
        <dbReference type="Rhea" id="RHEA:17989"/>
        <dbReference type="Rhea" id="RHEA-COMP:9863"/>
        <dbReference type="Rhea" id="RHEA-COMP:11604"/>
        <dbReference type="ChEBI" id="CHEBI:15378"/>
        <dbReference type="ChEBI" id="CHEBI:29999"/>
        <dbReference type="ChEBI" id="CHEBI:30616"/>
        <dbReference type="ChEBI" id="CHEBI:83421"/>
        <dbReference type="ChEBI" id="CHEBI:456216"/>
        <dbReference type="EC" id="2.7.11.1"/>
    </reaction>
</comment>
<keyword evidence="3" id="KW-1003">Cell membrane</keyword>
<evidence type="ECO:0000256" key="9">
    <source>
        <dbReference type="ARBA" id="ARBA00022840"/>
    </source>
</evidence>
<comment type="catalytic activity">
    <reaction evidence="12">
        <text>L-threonyl-[protein] + ATP = O-phospho-L-threonyl-[protein] + ADP + H(+)</text>
        <dbReference type="Rhea" id="RHEA:46608"/>
        <dbReference type="Rhea" id="RHEA-COMP:11060"/>
        <dbReference type="Rhea" id="RHEA-COMP:11605"/>
        <dbReference type="ChEBI" id="CHEBI:15378"/>
        <dbReference type="ChEBI" id="CHEBI:30013"/>
        <dbReference type="ChEBI" id="CHEBI:30616"/>
        <dbReference type="ChEBI" id="CHEBI:61977"/>
        <dbReference type="ChEBI" id="CHEBI:456216"/>
        <dbReference type="EC" id="2.7.11.1"/>
    </reaction>
</comment>
<dbReference type="Proteomes" id="UP000240988">
    <property type="component" value="Unassembled WGS sequence"/>
</dbReference>
<comment type="subcellular location">
    <subcellularLocation>
        <location evidence="1">Cell membrane</location>
        <topology evidence="1">Single-pass membrane protein</topology>
    </subcellularLocation>
</comment>
<evidence type="ECO:0000256" key="5">
    <source>
        <dbReference type="ARBA" id="ARBA00022679"/>
    </source>
</evidence>
<dbReference type="Pfam" id="PF00069">
    <property type="entry name" value="Pkinase"/>
    <property type="match status" value="1"/>
</dbReference>
<dbReference type="InterPro" id="IPR026954">
    <property type="entry name" value="PknH-like_Extracell"/>
</dbReference>
<dbReference type="PROSITE" id="PS00107">
    <property type="entry name" value="PROTEIN_KINASE_ATP"/>
    <property type="match status" value="1"/>
</dbReference>
<protein>
    <recommendedName>
        <fullName evidence="2">non-specific serine/threonine protein kinase</fullName>
        <ecNumber evidence="2">2.7.11.1</ecNumber>
    </recommendedName>
</protein>
<feature type="compositionally biased region" description="Low complexity" evidence="15">
    <location>
        <begin position="360"/>
        <end position="370"/>
    </location>
</feature>
<evidence type="ECO:0000313" key="17">
    <source>
        <dbReference type="EMBL" id="SPM35888.1"/>
    </source>
</evidence>
<evidence type="ECO:0000256" key="15">
    <source>
        <dbReference type="SAM" id="MobiDB-lite"/>
    </source>
</evidence>
<keyword evidence="4" id="KW-0723">Serine/threonine-protein kinase</keyword>
<keyword evidence="8" id="KW-0418">Kinase</keyword>
<evidence type="ECO:0000256" key="3">
    <source>
        <dbReference type="ARBA" id="ARBA00022475"/>
    </source>
</evidence>
<dbReference type="PROSITE" id="PS50011">
    <property type="entry name" value="PROTEIN_KINASE_DOM"/>
    <property type="match status" value="1"/>
</dbReference>
<keyword evidence="10" id="KW-1133">Transmembrane helix</keyword>
<dbReference type="GO" id="GO:0004674">
    <property type="term" value="F:protein serine/threonine kinase activity"/>
    <property type="evidence" value="ECO:0007669"/>
    <property type="project" value="UniProtKB-KW"/>
</dbReference>
<dbReference type="AlphaFoldDB" id="A0A2U3NWM9"/>
<evidence type="ECO:0000256" key="12">
    <source>
        <dbReference type="ARBA" id="ARBA00047899"/>
    </source>
</evidence>
<evidence type="ECO:0000313" key="18">
    <source>
        <dbReference type="Proteomes" id="UP000240988"/>
    </source>
</evidence>
<keyword evidence="18" id="KW-1185">Reference proteome</keyword>
<dbReference type="InterPro" id="IPR000719">
    <property type="entry name" value="Prot_kinase_dom"/>
</dbReference>
<dbReference type="FunFam" id="1.10.510.10:FF:000021">
    <property type="entry name" value="Serine/threonine protein kinase"/>
    <property type="match status" value="1"/>
</dbReference>
<keyword evidence="6" id="KW-0812">Transmembrane</keyword>
<evidence type="ECO:0000256" key="10">
    <source>
        <dbReference type="ARBA" id="ARBA00022989"/>
    </source>
</evidence>
<dbReference type="Gene3D" id="3.30.200.20">
    <property type="entry name" value="Phosphorylase Kinase, domain 1"/>
    <property type="match status" value="1"/>
</dbReference>
<keyword evidence="9 14" id="KW-0067">ATP-binding</keyword>
<evidence type="ECO:0000256" key="2">
    <source>
        <dbReference type="ARBA" id="ARBA00012513"/>
    </source>
</evidence>
<evidence type="ECO:0000256" key="11">
    <source>
        <dbReference type="ARBA" id="ARBA00023136"/>
    </source>
</evidence>
<dbReference type="Gene3D" id="1.10.510.10">
    <property type="entry name" value="Transferase(Phosphotransferase) domain 1"/>
    <property type="match status" value="1"/>
</dbReference>
<dbReference type="EMBL" id="FUFA01000005">
    <property type="protein sequence ID" value="SPM35888.1"/>
    <property type="molecule type" value="Genomic_DNA"/>
</dbReference>